<protein>
    <submittedName>
        <fullName evidence="1">Uncharacterized protein</fullName>
    </submittedName>
</protein>
<sequence>MMYTSGDGSVTVGYPGTYRVGGQTVKVSESAVENGGNVSVGA</sequence>
<dbReference type="GeneID" id="73908184"/>
<dbReference type="Proteomes" id="UP001595945">
    <property type="component" value="Unassembled WGS sequence"/>
</dbReference>
<name>A0ABD5Q676_9EURY</name>
<evidence type="ECO:0000313" key="2">
    <source>
        <dbReference type="Proteomes" id="UP001595945"/>
    </source>
</evidence>
<reference evidence="1 2" key="1">
    <citation type="journal article" date="2019" name="Int. J. Syst. Evol. Microbiol.">
        <title>The Global Catalogue of Microorganisms (GCM) 10K type strain sequencing project: providing services to taxonomists for standard genome sequencing and annotation.</title>
        <authorList>
            <consortium name="The Broad Institute Genomics Platform"/>
            <consortium name="The Broad Institute Genome Sequencing Center for Infectious Disease"/>
            <person name="Wu L."/>
            <person name="Ma J."/>
        </authorList>
    </citation>
    <scope>NUCLEOTIDE SEQUENCE [LARGE SCALE GENOMIC DNA]</scope>
    <source>
        <strain evidence="1 2">XZYJ18</strain>
    </source>
</reference>
<comment type="caution">
    <text evidence="1">The sequence shown here is derived from an EMBL/GenBank/DDBJ whole genome shotgun (WGS) entry which is preliminary data.</text>
</comment>
<accession>A0ABD5Q676</accession>
<organism evidence="1 2">
    <name type="scientific">Halorussus aquaticus</name>
    <dbReference type="NCBI Taxonomy" id="2953748"/>
    <lineage>
        <taxon>Archaea</taxon>
        <taxon>Methanobacteriati</taxon>
        <taxon>Methanobacteriota</taxon>
        <taxon>Stenosarchaea group</taxon>
        <taxon>Halobacteria</taxon>
        <taxon>Halobacteriales</taxon>
        <taxon>Haladaptataceae</taxon>
        <taxon>Halorussus</taxon>
    </lineage>
</organism>
<keyword evidence="2" id="KW-1185">Reference proteome</keyword>
<proteinExistence type="predicted"/>
<dbReference type="AlphaFoldDB" id="A0ABD5Q676"/>
<dbReference type="EMBL" id="JBHSHT010000002">
    <property type="protein sequence ID" value="MFC4826019.1"/>
    <property type="molecule type" value="Genomic_DNA"/>
</dbReference>
<dbReference type="RefSeq" id="WP_256567950.1">
    <property type="nucleotide sequence ID" value="NZ_CP100400.1"/>
</dbReference>
<gene>
    <name evidence="1" type="ORF">ACFO9K_17320</name>
</gene>
<evidence type="ECO:0000313" key="1">
    <source>
        <dbReference type="EMBL" id="MFC4826019.1"/>
    </source>
</evidence>